<gene>
    <name evidence="1" type="ORF">BDW47DRAFT_105410</name>
</gene>
<organism evidence="1 2">
    <name type="scientific">Aspergillus candidus</name>
    <dbReference type="NCBI Taxonomy" id="41067"/>
    <lineage>
        <taxon>Eukaryota</taxon>
        <taxon>Fungi</taxon>
        <taxon>Dikarya</taxon>
        <taxon>Ascomycota</taxon>
        <taxon>Pezizomycotina</taxon>
        <taxon>Eurotiomycetes</taxon>
        <taxon>Eurotiomycetidae</taxon>
        <taxon>Eurotiales</taxon>
        <taxon>Aspergillaceae</taxon>
        <taxon>Aspergillus</taxon>
        <taxon>Aspergillus subgen. Circumdati</taxon>
    </lineage>
</organism>
<proteinExistence type="predicted"/>
<protein>
    <submittedName>
        <fullName evidence="1">Uncharacterized protein</fullName>
    </submittedName>
</protein>
<dbReference type="Proteomes" id="UP000234585">
    <property type="component" value="Unassembled WGS sequence"/>
</dbReference>
<dbReference type="RefSeq" id="XP_024672169.1">
    <property type="nucleotide sequence ID" value="XM_024812562.1"/>
</dbReference>
<dbReference type="AlphaFoldDB" id="A0A2I2FC24"/>
<keyword evidence="2" id="KW-1185">Reference proteome</keyword>
<dbReference type="GeneID" id="36519722"/>
<evidence type="ECO:0000313" key="1">
    <source>
        <dbReference type="EMBL" id="PLB38157.1"/>
    </source>
</evidence>
<accession>A0A2I2FC24</accession>
<evidence type="ECO:0000313" key="2">
    <source>
        <dbReference type="Proteomes" id="UP000234585"/>
    </source>
</evidence>
<name>A0A2I2FC24_ASPCN</name>
<reference evidence="1 2" key="1">
    <citation type="submission" date="2017-12" db="EMBL/GenBank/DDBJ databases">
        <authorList>
            <consortium name="DOE Joint Genome Institute"/>
            <person name="Haridas S."/>
            <person name="Kjaerbolling I."/>
            <person name="Vesth T.C."/>
            <person name="Frisvad J.C."/>
            <person name="Nybo J.L."/>
            <person name="Theobald S."/>
            <person name="Kuo A."/>
            <person name="Bowyer P."/>
            <person name="Matsuda Y."/>
            <person name="Mondo S."/>
            <person name="Lyhne E.K."/>
            <person name="Kogle M.E."/>
            <person name="Clum A."/>
            <person name="Lipzen A."/>
            <person name="Salamov A."/>
            <person name="Ngan C.Y."/>
            <person name="Daum C."/>
            <person name="Chiniquy J."/>
            <person name="Barry K."/>
            <person name="LaButti K."/>
            <person name="Simmons B.A."/>
            <person name="Magnuson J.K."/>
            <person name="Mortensen U.H."/>
            <person name="Larsen T.O."/>
            <person name="Grigoriev I.V."/>
            <person name="Baker S.E."/>
            <person name="Andersen M.R."/>
            <person name="Nordberg H.P."/>
            <person name="Cantor M.N."/>
            <person name="Hua S.X."/>
        </authorList>
    </citation>
    <scope>NUCLEOTIDE SEQUENCE [LARGE SCALE GENOMIC DNA]</scope>
    <source>
        <strain evidence="1 2">CBS 102.13</strain>
    </source>
</reference>
<dbReference type="EMBL" id="KZ559137">
    <property type="protein sequence ID" value="PLB38157.1"/>
    <property type="molecule type" value="Genomic_DNA"/>
</dbReference>
<sequence>MIPTTQAWVVQLSVWYVRHLSTTLAVYSSPSSLVLSIVSRSMSSYSLSAGRRQTRRDASGEESSLSCLFCVYPICQY</sequence>